<accession>A0AAV7HRT6</accession>
<keyword evidence="1" id="KW-0812">Transmembrane</keyword>
<evidence type="ECO:0000313" key="2">
    <source>
        <dbReference type="EMBL" id="KAH0470494.1"/>
    </source>
</evidence>
<comment type="caution">
    <text evidence="2">The sequence shown here is derived from an EMBL/GenBank/DDBJ whole genome shotgun (WGS) entry which is preliminary data.</text>
</comment>
<keyword evidence="3" id="KW-1185">Reference proteome</keyword>
<feature type="transmembrane region" description="Helical" evidence="1">
    <location>
        <begin position="54"/>
        <end position="74"/>
    </location>
</feature>
<dbReference type="AlphaFoldDB" id="A0AAV7HRT6"/>
<dbReference type="EMBL" id="JAGFBR010000001">
    <property type="protein sequence ID" value="KAH0470494.1"/>
    <property type="molecule type" value="Genomic_DNA"/>
</dbReference>
<keyword evidence="1" id="KW-1133">Transmembrane helix</keyword>
<name>A0AAV7HRT6_DENCH</name>
<reference evidence="2 3" key="1">
    <citation type="journal article" date="2021" name="Hortic Res">
        <title>Chromosome-scale assembly of the Dendrobium chrysotoxum genome enhances the understanding of orchid evolution.</title>
        <authorList>
            <person name="Zhang Y."/>
            <person name="Zhang G.Q."/>
            <person name="Zhang D."/>
            <person name="Liu X.D."/>
            <person name="Xu X.Y."/>
            <person name="Sun W.H."/>
            <person name="Yu X."/>
            <person name="Zhu X."/>
            <person name="Wang Z.W."/>
            <person name="Zhao X."/>
            <person name="Zhong W.Y."/>
            <person name="Chen H."/>
            <person name="Yin W.L."/>
            <person name="Huang T."/>
            <person name="Niu S.C."/>
            <person name="Liu Z.J."/>
        </authorList>
    </citation>
    <scope>NUCLEOTIDE SEQUENCE [LARGE SCALE GENOMIC DNA]</scope>
    <source>
        <strain evidence="2">Lindl</strain>
    </source>
</reference>
<sequence>MDFLEVMEEYGVDVMLELSLGLSSGKVEYRKWVRETNEIVVVKKPKFEEGPMSYYLYVMLMVFIGTKCYCYAYMMTCFVPISKEVIGKNLYETRDNPTLALETDGCGVDVSLNFSLGLSSGKVECREWVRETNETIVVKKLKMEEGPMPYCLEVISMIFIGPKYYFYA</sequence>
<proteinExistence type="predicted"/>
<organism evidence="2 3">
    <name type="scientific">Dendrobium chrysotoxum</name>
    <name type="common">Orchid</name>
    <dbReference type="NCBI Taxonomy" id="161865"/>
    <lineage>
        <taxon>Eukaryota</taxon>
        <taxon>Viridiplantae</taxon>
        <taxon>Streptophyta</taxon>
        <taxon>Embryophyta</taxon>
        <taxon>Tracheophyta</taxon>
        <taxon>Spermatophyta</taxon>
        <taxon>Magnoliopsida</taxon>
        <taxon>Liliopsida</taxon>
        <taxon>Asparagales</taxon>
        <taxon>Orchidaceae</taxon>
        <taxon>Epidendroideae</taxon>
        <taxon>Malaxideae</taxon>
        <taxon>Dendrobiinae</taxon>
        <taxon>Dendrobium</taxon>
    </lineage>
</organism>
<evidence type="ECO:0000256" key="1">
    <source>
        <dbReference type="SAM" id="Phobius"/>
    </source>
</evidence>
<dbReference type="Proteomes" id="UP000775213">
    <property type="component" value="Unassembled WGS sequence"/>
</dbReference>
<keyword evidence="1" id="KW-0472">Membrane</keyword>
<evidence type="ECO:0000313" key="3">
    <source>
        <dbReference type="Proteomes" id="UP000775213"/>
    </source>
</evidence>
<gene>
    <name evidence="2" type="ORF">IEQ34_000217</name>
</gene>
<protein>
    <submittedName>
        <fullName evidence="2">Uncharacterized protein</fullName>
    </submittedName>
</protein>